<sequence length="439" mass="49248">MEGDEFMASVAISTLGCKVNAYESESTAQALRQRGYQTVDFKEKADVYIIFTCAVTNTAASKSRQKIHQARRQNPDALVCAVGCYVQIQADQMAEQEKIDILVGSSGKDKLPQLIDEALRQRREPIVELHDVRTSAEFEMLPLDEFEHQTRAYLKVQDGCNQFCAYCIIPYARGRERSLPLDEALKEARRLAQKHKEIVLAGIHTGRYGKDRDTNLCDLIRGMCEIKPLERIRISSIEITEITDELLTLMETQPKIARHLHIPLQAGCDATLKRMGRPYTTAQFLARVEEIRSRIDGISISTDLIVGFPQESEAEFAATMAFLKQIQFSFIHVFPFSPKTGTPAQRMSGQISSEVKKQRARQVGEFSRNSYYAVKSSWIGKDADVIIETCENGVAFGHSSEYLPVQIDGEFVSGQRIVARCTHMLGDQLAAQAQGGQEK</sequence>
<evidence type="ECO:0000256" key="14">
    <source>
        <dbReference type="ARBA" id="ARBA00061574"/>
    </source>
</evidence>
<dbReference type="Proteomes" id="UP000284178">
    <property type="component" value="Unassembled WGS sequence"/>
</dbReference>
<dbReference type="PANTHER" id="PTHR11918:SF45">
    <property type="entry name" value="THREONYLCARBAMOYLADENOSINE TRNA METHYLTHIOTRANSFERASE"/>
    <property type="match status" value="1"/>
</dbReference>
<dbReference type="GO" id="GO:0046872">
    <property type="term" value="F:metal ion binding"/>
    <property type="evidence" value="ECO:0007669"/>
    <property type="project" value="UniProtKB-KW"/>
</dbReference>
<dbReference type="PANTHER" id="PTHR11918">
    <property type="entry name" value="RADICAL SAM PROTEINS"/>
    <property type="match status" value="1"/>
</dbReference>
<keyword evidence="10" id="KW-0408">Iron</keyword>
<dbReference type="PROSITE" id="PS51918">
    <property type="entry name" value="RADICAL_SAM"/>
    <property type="match status" value="1"/>
</dbReference>
<comment type="caution">
    <text evidence="18">The sequence shown here is derived from an EMBL/GenBank/DDBJ whole genome shotgun (WGS) entry which is preliminary data.</text>
</comment>
<dbReference type="FunFam" id="3.80.30.20:FF:000001">
    <property type="entry name" value="tRNA-2-methylthio-N(6)-dimethylallyladenosine synthase 2"/>
    <property type="match status" value="1"/>
</dbReference>
<feature type="domain" description="MTTase N-terminal" evidence="16">
    <location>
        <begin position="8"/>
        <end position="120"/>
    </location>
</feature>
<keyword evidence="5" id="KW-0963">Cytoplasm</keyword>
<dbReference type="NCBIfam" id="TIGR01579">
    <property type="entry name" value="MiaB-like-C"/>
    <property type="match status" value="1"/>
</dbReference>
<feature type="domain" description="Radical SAM core" evidence="17">
    <location>
        <begin position="146"/>
        <end position="373"/>
    </location>
</feature>
<dbReference type="InterPro" id="IPR006467">
    <property type="entry name" value="MiaB-like_bact"/>
</dbReference>
<dbReference type="Pfam" id="PF00919">
    <property type="entry name" value="UPF0004"/>
    <property type="match status" value="1"/>
</dbReference>
<dbReference type="Gene3D" id="3.80.30.20">
    <property type="entry name" value="tm_1862 like domain"/>
    <property type="match status" value="1"/>
</dbReference>
<gene>
    <name evidence="18" type="ORF">DWY25_01155</name>
</gene>
<dbReference type="InterPro" id="IPR013848">
    <property type="entry name" value="Methylthiotransferase_N"/>
</dbReference>
<keyword evidence="8" id="KW-0819">tRNA processing</keyword>
<dbReference type="InterPro" id="IPR006638">
    <property type="entry name" value="Elp3/MiaA/NifB-like_rSAM"/>
</dbReference>
<evidence type="ECO:0000256" key="5">
    <source>
        <dbReference type="ARBA" id="ARBA00022490"/>
    </source>
</evidence>
<name>A0A412G6L3_9FIRM</name>
<dbReference type="FunFam" id="3.40.50.12160:FF:000004">
    <property type="entry name" value="Threonylcarbamoyladenosine tRNA methylthiotransferase MtaB"/>
    <property type="match status" value="1"/>
</dbReference>
<dbReference type="SFLD" id="SFLDS00029">
    <property type="entry name" value="Radical_SAM"/>
    <property type="match status" value="1"/>
</dbReference>
<evidence type="ECO:0000256" key="13">
    <source>
        <dbReference type="ARBA" id="ARBA00051661"/>
    </source>
</evidence>
<keyword evidence="6 18" id="KW-0808">Transferase</keyword>
<dbReference type="EMBL" id="QRUP01000001">
    <property type="protein sequence ID" value="RGR76931.1"/>
    <property type="molecule type" value="Genomic_DNA"/>
</dbReference>
<dbReference type="SFLD" id="SFLDG01082">
    <property type="entry name" value="B12-binding_domain_containing"/>
    <property type="match status" value="1"/>
</dbReference>
<protein>
    <recommendedName>
        <fullName evidence="15">Threonylcarbamoyladenosine tRNA methylthiotransferase MtaB</fullName>
        <ecNumber evidence="3">2.8.4.5</ecNumber>
    </recommendedName>
    <alternativeName>
        <fullName evidence="12">tRNA-t(6)A37 methylthiotransferase</fullName>
    </alternativeName>
</protein>
<comment type="similarity">
    <text evidence="14">Belongs to the methylthiotransferase family. MtaB subfamily.</text>
</comment>
<dbReference type="Gene3D" id="3.40.50.12160">
    <property type="entry name" value="Methylthiotransferase, N-terminal domain"/>
    <property type="match status" value="1"/>
</dbReference>
<dbReference type="Pfam" id="PF04055">
    <property type="entry name" value="Radical_SAM"/>
    <property type="match status" value="1"/>
</dbReference>
<dbReference type="AlphaFoldDB" id="A0A412G6L3"/>
<keyword evidence="19" id="KW-1185">Reference proteome</keyword>
<dbReference type="GO" id="GO:0051539">
    <property type="term" value="F:4 iron, 4 sulfur cluster binding"/>
    <property type="evidence" value="ECO:0007669"/>
    <property type="project" value="UniProtKB-KW"/>
</dbReference>
<comment type="cofactor">
    <cofactor evidence="1">
        <name>[4Fe-4S] cluster</name>
        <dbReference type="ChEBI" id="CHEBI:49883"/>
    </cofactor>
</comment>
<accession>A0A412G6L3</accession>
<evidence type="ECO:0000256" key="8">
    <source>
        <dbReference type="ARBA" id="ARBA00022694"/>
    </source>
</evidence>
<evidence type="ECO:0000256" key="6">
    <source>
        <dbReference type="ARBA" id="ARBA00022679"/>
    </source>
</evidence>
<evidence type="ECO:0000259" key="16">
    <source>
        <dbReference type="PROSITE" id="PS51449"/>
    </source>
</evidence>
<comment type="function">
    <text evidence="2">Catalyzes the methylthiolation of N6-threonylcarbamoyladenosine (t(6)A), leading to the formation of 2-methylthio-N6-threonylcarbamoyladenosine (ms(2)t(6)A) at position 37 in tRNAs that read codons beginning with adenine.</text>
</comment>
<dbReference type="EC" id="2.8.4.5" evidence="3"/>
<comment type="catalytic activity">
    <reaction evidence="13">
        <text>N(6)-L-threonylcarbamoyladenosine(37) in tRNA + (sulfur carrier)-SH + AH2 + 2 S-adenosyl-L-methionine = 2-methylsulfanyl-N(6)-L-threonylcarbamoyladenosine(37) in tRNA + (sulfur carrier)-H + 5'-deoxyadenosine + L-methionine + A + S-adenosyl-L-homocysteine + 2 H(+)</text>
        <dbReference type="Rhea" id="RHEA:37075"/>
        <dbReference type="Rhea" id="RHEA-COMP:10163"/>
        <dbReference type="Rhea" id="RHEA-COMP:11092"/>
        <dbReference type="Rhea" id="RHEA-COMP:14737"/>
        <dbReference type="Rhea" id="RHEA-COMP:14739"/>
        <dbReference type="ChEBI" id="CHEBI:13193"/>
        <dbReference type="ChEBI" id="CHEBI:15378"/>
        <dbReference type="ChEBI" id="CHEBI:17319"/>
        <dbReference type="ChEBI" id="CHEBI:17499"/>
        <dbReference type="ChEBI" id="CHEBI:29917"/>
        <dbReference type="ChEBI" id="CHEBI:57844"/>
        <dbReference type="ChEBI" id="CHEBI:57856"/>
        <dbReference type="ChEBI" id="CHEBI:59789"/>
        <dbReference type="ChEBI" id="CHEBI:64428"/>
        <dbReference type="ChEBI" id="CHEBI:74418"/>
        <dbReference type="ChEBI" id="CHEBI:74420"/>
        <dbReference type="EC" id="2.8.4.5"/>
    </reaction>
</comment>
<evidence type="ECO:0000256" key="4">
    <source>
        <dbReference type="ARBA" id="ARBA00022485"/>
    </source>
</evidence>
<reference evidence="18 19" key="1">
    <citation type="submission" date="2018-08" db="EMBL/GenBank/DDBJ databases">
        <title>A genome reference for cultivated species of the human gut microbiota.</title>
        <authorList>
            <person name="Zou Y."/>
            <person name="Xue W."/>
            <person name="Luo G."/>
        </authorList>
    </citation>
    <scope>NUCLEOTIDE SEQUENCE [LARGE SCALE GENOMIC DNA]</scope>
    <source>
        <strain evidence="18 19">AF24-29</strain>
    </source>
</reference>
<keyword evidence="4" id="KW-0004">4Fe-4S</keyword>
<dbReference type="SUPFAM" id="SSF102114">
    <property type="entry name" value="Radical SAM enzymes"/>
    <property type="match status" value="1"/>
</dbReference>
<evidence type="ECO:0000256" key="10">
    <source>
        <dbReference type="ARBA" id="ARBA00023004"/>
    </source>
</evidence>
<dbReference type="SFLD" id="SFLDG01061">
    <property type="entry name" value="methylthiotransferase"/>
    <property type="match status" value="1"/>
</dbReference>
<evidence type="ECO:0000256" key="2">
    <source>
        <dbReference type="ARBA" id="ARBA00002399"/>
    </source>
</evidence>
<proteinExistence type="inferred from homology"/>
<evidence type="ECO:0000313" key="18">
    <source>
        <dbReference type="EMBL" id="RGR76931.1"/>
    </source>
</evidence>
<organism evidence="18 19">
    <name type="scientific">Holdemania filiformis</name>
    <dbReference type="NCBI Taxonomy" id="61171"/>
    <lineage>
        <taxon>Bacteria</taxon>
        <taxon>Bacillati</taxon>
        <taxon>Bacillota</taxon>
        <taxon>Erysipelotrichia</taxon>
        <taxon>Erysipelotrichales</taxon>
        <taxon>Erysipelotrichaceae</taxon>
        <taxon>Holdemania</taxon>
    </lineage>
</organism>
<keyword evidence="7" id="KW-0949">S-adenosyl-L-methionine</keyword>
<dbReference type="PROSITE" id="PS51449">
    <property type="entry name" value="MTTASE_N"/>
    <property type="match status" value="1"/>
</dbReference>
<keyword evidence="11" id="KW-0411">Iron-sulfur</keyword>
<dbReference type="InterPro" id="IPR005839">
    <property type="entry name" value="Methylthiotransferase"/>
</dbReference>
<evidence type="ECO:0000256" key="12">
    <source>
        <dbReference type="ARBA" id="ARBA00031213"/>
    </source>
</evidence>
<dbReference type="SMART" id="SM00729">
    <property type="entry name" value="Elp3"/>
    <property type="match status" value="1"/>
</dbReference>
<dbReference type="InterPro" id="IPR038135">
    <property type="entry name" value="Methylthiotransferase_N_sf"/>
</dbReference>
<dbReference type="InterPro" id="IPR020612">
    <property type="entry name" value="Methylthiotransferase_CS"/>
</dbReference>
<evidence type="ECO:0000259" key="17">
    <source>
        <dbReference type="PROSITE" id="PS51918"/>
    </source>
</evidence>
<dbReference type="GO" id="GO:0035598">
    <property type="term" value="F:tRNA (N(6)-L-threonylcarbamoyladenosine(37)-C(2))-methylthiotransferase activity"/>
    <property type="evidence" value="ECO:0007669"/>
    <property type="project" value="UniProtKB-EC"/>
</dbReference>
<evidence type="ECO:0000313" key="19">
    <source>
        <dbReference type="Proteomes" id="UP000284178"/>
    </source>
</evidence>
<dbReference type="InterPro" id="IPR058240">
    <property type="entry name" value="rSAM_sf"/>
</dbReference>
<evidence type="ECO:0000256" key="11">
    <source>
        <dbReference type="ARBA" id="ARBA00023014"/>
    </source>
</evidence>
<evidence type="ECO:0000256" key="7">
    <source>
        <dbReference type="ARBA" id="ARBA00022691"/>
    </source>
</evidence>
<evidence type="ECO:0000256" key="3">
    <source>
        <dbReference type="ARBA" id="ARBA00013273"/>
    </source>
</evidence>
<dbReference type="PROSITE" id="PS01278">
    <property type="entry name" value="MTTASE_RADICAL"/>
    <property type="match status" value="1"/>
</dbReference>
<dbReference type="CDD" id="cd01335">
    <property type="entry name" value="Radical_SAM"/>
    <property type="match status" value="1"/>
</dbReference>
<dbReference type="NCBIfam" id="TIGR00089">
    <property type="entry name" value="MiaB/RimO family radical SAM methylthiotransferase"/>
    <property type="match status" value="1"/>
</dbReference>
<keyword evidence="9" id="KW-0479">Metal-binding</keyword>
<evidence type="ECO:0000256" key="9">
    <source>
        <dbReference type="ARBA" id="ARBA00022723"/>
    </source>
</evidence>
<evidence type="ECO:0000256" key="1">
    <source>
        <dbReference type="ARBA" id="ARBA00001966"/>
    </source>
</evidence>
<dbReference type="InterPro" id="IPR023404">
    <property type="entry name" value="rSAM_horseshoe"/>
</dbReference>
<evidence type="ECO:0000256" key="15">
    <source>
        <dbReference type="ARBA" id="ARBA00069898"/>
    </source>
</evidence>
<dbReference type="InterPro" id="IPR007197">
    <property type="entry name" value="rSAM"/>
</dbReference>